<feature type="domain" description="Glycosyltransferase 2-like" evidence="1">
    <location>
        <begin position="6"/>
        <end position="183"/>
    </location>
</feature>
<dbReference type="RefSeq" id="WP_104914034.1">
    <property type="nucleotide sequence ID" value="NZ_CP026923.1"/>
</dbReference>
<dbReference type="InterPro" id="IPR001173">
    <property type="entry name" value="Glyco_trans_2-like"/>
</dbReference>
<dbReference type="Pfam" id="PF00535">
    <property type="entry name" value="Glycos_transf_2"/>
    <property type="match status" value="1"/>
</dbReference>
<dbReference type="CDD" id="cd04186">
    <property type="entry name" value="GT_2_like_c"/>
    <property type="match status" value="1"/>
</dbReference>
<dbReference type="GO" id="GO:0102096">
    <property type="term" value="F:decaprenyl-N-acetyl-alpha-D-glucosaminyl-pyrophosphate:dTDP-alpha-L-rhamnose rhamnosyltransferase activity"/>
    <property type="evidence" value="ECO:0007669"/>
    <property type="project" value="UniProtKB-EC"/>
</dbReference>
<protein>
    <submittedName>
        <fullName evidence="2">N-acetylglucosaminyl-diphospho-decaprenol L-rhamnosyltransferase</fullName>
        <ecNumber evidence="2">2.4.1.289</ecNumber>
    </submittedName>
</protein>
<dbReference type="Gene3D" id="3.90.550.10">
    <property type="entry name" value="Spore Coat Polysaccharide Biosynthesis Protein SpsA, Chain A"/>
    <property type="match status" value="1"/>
</dbReference>
<dbReference type="OrthoDB" id="9771846at2"/>
<keyword evidence="3" id="KW-1185">Reference proteome</keyword>
<evidence type="ECO:0000259" key="1">
    <source>
        <dbReference type="Pfam" id="PF00535"/>
    </source>
</evidence>
<dbReference type="InterPro" id="IPR029044">
    <property type="entry name" value="Nucleotide-diphossugar_trans"/>
</dbReference>
<dbReference type="SUPFAM" id="SSF53448">
    <property type="entry name" value="Nucleotide-diphospho-sugar transferases"/>
    <property type="match status" value="1"/>
</dbReference>
<evidence type="ECO:0000313" key="3">
    <source>
        <dbReference type="Proteomes" id="UP000243077"/>
    </source>
</evidence>
<dbReference type="Proteomes" id="UP000243077">
    <property type="component" value="Chromosome"/>
</dbReference>
<dbReference type="KEGG" id="psai:C3B54_111641"/>
<organism evidence="2 3">
    <name type="scientific">Pontimonas salivibrio</name>
    <dbReference type="NCBI Taxonomy" id="1159327"/>
    <lineage>
        <taxon>Bacteria</taxon>
        <taxon>Bacillati</taxon>
        <taxon>Actinomycetota</taxon>
        <taxon>Actinomycetes</taxon>
        <taxon>Micrococcales</taxon>
        <taxon>Microbacteriaceae</taxon>
        <taxon>Pontimonas</taxon>
    </lineage>
</organism>
<sequence length="287" mass="31012">MTLGLVVVTYQSSDVLDTFLESLKDSTVLPGAVVVVDNSPTVLTPPDTPWLASLEVIHRPENPGYGSGANIGVAALPEDCDWVVVCNPDIVVTPDTIEALLTEAHSHPKVGALGPAISNEDGSLYPSARALPTLGVGIGHALLGVAWPENPWTVAYRGDYRGNETRESGWLSGSFLLLRREAFVTIGGFDEGYFMFFEDVDLGWRLSEAGYTNLYVPGATAVHQGGHSTKSSHDLMQQAHHHSALRFISKRYPGPLYCPVRTVIGAGLTIRERVLRGRALQLSKPEQ</sequence>
<keyword evidence="2" id="KW-0328">Glycosyltransferase</keyword>
<dbReference type="AlphaFoldDB" id="A0A2L2BSC5"/>
<dbReference type="EMBL" id="CP026923">
    <property type="protein sequence ID" value="AVG24576.1"/>
    <property type="molecule type" value="Genomic_DNA"/>
</dbReference>
<keyword evidence="2" id="KW-0808">Transferase</keyword>
<evidence type="ECO:0000313" key="2">
    <source>
        <dbReference type="EMBL" id="AVG24576.1"/>
    </source>
</evidence>
<reference evidence="2 3" key="1">
    <citation type="submission" date="2018-02" db="EMBL/GenBank/DDBJ databases">
        <title>Complete genome of the streamlined marine actinobacterium Pontimonas salivibrio CL-TW6 adapted to coastal planktonic lifestype.</title>
        <authorList>
            <person name="Cho B.C."/>
            <person name="Hardies S.C."/>
            <person name="Jang G.I."/>
            <person name="Hwang C.Y."/>
        </authorList>
    </citation>
    <scope>NUCLEOTIDE SEQUENCE [LARGE SCALE GENOMIC DNA]</scope>
    <source>
        <strain evidence="2 3">CL-TW6</strain>
    </source>
</reference>
<proteinExistence type="predicted"/>
<accession>A0A2L2BSC5</accession>
<dbReference type="PANTHER" id="PTHR43179:SF7">
    <property type="entry name" value="RHAMNOSYLTRANSFERASE WBBL"/>
    <property type="match status" value="1"/>
</dbReference>
<name>A0A2L2BSC5_9MICO</name>
<dbReference type="EC" id="2.4.1.289" evidence="2"/>
<gene>
    <name evidence="2" type="ORF">C3B54_111641</name>
</gene>
<dbReference type="PANTHER" id="PTHR43179">
    <property type="entry name" value="RHAMNOSYLTRANSFERASE WBBL"/>
    <property type="match status" value="1"/>
</dbReference>